<dbReference type="PROSITE" id="PS50110">
    <property type="entry name" value="RESPONSE_REGULATORY"/>
    <property type="match status" value="1"/>
</dbReference>
<dbReference type="Gene3D" id="3.40.50.2300">
    <property type="match status" value="1"/>
</dbReference>
<proteinExistence type="predicted"/>
<dbReference type="Pfam" id="PF01627">
    <property type="entry name" value="Hpt"/>
    <property type="match status" value="1"/>
</dbReference>
<feature type="transmembrane region" description="Helical" evidence="13">
    <location>
        <begin position="26"/>
        <end position="47"/>
    </location>
</feature>
<dbReference type="Pfam" id="PF02518">
    <property type="entry name" value="HATPase_c"/>
    <property type="match status" value="1"/>
</dbReference>
<dbReference type="SMART" id="SM00388">
    <property type="entry name" value="HisKA"/>
    <property type="match status" value="1"/>
</dbReference>
<gene>
    <name evidence="16" type="ORF">CWS72_21050</name>
</gene>
<evidence type="ECO:0000256" key="7">
    <source>
        <dbReference type="ARBA" id="ARBA00022741"/>
    </source>
</evidence>
<evidence type="ECO:0000256" key="6">
    <source>
        <dbReference type="ARBA" id="ARBA00022692"/>
    </source>
</evidence>
<dbReference type="InterPro" id="IPR003661">
    <property type="entry name" value="HisK_dim/P_dom"/>
</dbReference>
<dbReference type="FunFam" id="3.30.565.10:FF:000010">
    <property type="entry name" value="Sensor histidine kinase RcsC"/>
    <property type="match status" value="1"/>
</dbReference>
<evidence type="ECO:0000256" key="2">
    <source>
        <dbReference type="ARBA" id="ARBA00004651"/>
    </source>
</evidence>
<feature type="transmembrane region" description="Helical" evidence="13">
    <location>
        <begin position="97"/>
        <end position="118"/>
    </location>
</feature>
<keyword evidence="10" id="KW-0902">Two-component regulatory system</keyword>
<dbReference type="InterPro" id="IPR001789">
    <property type="entry name" value="Sig_transdc_resp-reg_receiver"/>
</dbReference>
<keyword evidence="7" id="KW-0547">Nucleotide-binding</keyword>
<dbReference type="SUPFAM" id="SSF55874">
    <property type="entry name" value="ATPase domain of HSP90 chaperone/DNA topoisomerase II/histidine kinase"/>
    <property type="match status" value="1"/>
</dbReference>
<dbReference type="EMBL" id="PIUM01000030">
    <property type="protein sequence ID" value="PKU22545.1"/>
    <property type="molecule type" value="Genomic_DNA"/>
</dbReference>
<comment type="catalytic activity">
    <reaction evidence="1">
        <text>ATP + protein L-histidine = ADP + protein N-phospho-L-histidine.</text>
        <dbReference type="EC" id="2.7.13.3"/>
    </reaction>
</comment>
<dbReference type="PANTHER" id="PTHR45339">
    <property type="entry name" value="HYBRID SIGNAL TRANSDUCTION HISTIDINE KINASE J"/>
    <property type="match status" value="1"/>
</dbReference>
<sequence length="823" mass="89609">MTGFAKAFHLLLERLSKRSDSEHEQALIRVALVGGLYLYFRLVDGALPIPGIDLDAPSWIFGFYEFLSIGYVLWILASPARNPLRRFLAMSTDFGMISVNIFLGGEAGTALYPLYLWVILGNGFRFGLKYLLISAAMGVGGFTLIIAFTSPWKDHPALSFGLLGGLVAIPGYAASLIRKLTEAKAQAEAASRAKSRFLAIISHELRTPLNAIIGMSDLLFRTRLDDDQFDMARTTYLSGQALLSLIDSVLDFSRIEAGKTVIVRETIDLHRNLVELVAVLRHQATEKGLSLLVFLGSDVPPVLQADWPHIRQILTNLLVNAVKFTDSGRIMLRVQVRPSLSGDRLFFEVEDTGIGIAEEKLEVIFDAFAQAEDTMNRRFGGAGLGLAISRQLTELMGGALAVESRVGEGSRFSFDLPLMPVAYEPVLPFPLHVIAFCKDRAIASRVSGLVERVSFPAAASQVKAALATASIRKQTALLLDETEGREVEDLIATAHIQGVPILVVGDPTGRLTGALVSINADAAEPVLINALRACRIFAGRGFYVDEGIPGAAEMSRRVLIAEDNRVNIKVIRMILEKAGHQVTIVETGDALLDAMAEGAWDIVVADVNMPGIPLTEVVKLHRMATPHLPALPIVALSADATIETRRECEAAGIDDYLTKPVVAGLLLSTIDRLTRDAFPLGEVGELANVSDLTRHPSYSGPDDLPVDWPTIDALVELGDRQLVRELSADFIEDASNLIDAMERSAASGDNLQFRADCHALRSCAANVGARGVTRLCQDSVYKTGDFTRVGPSFCVRAREELTIFRREMAHYLEQNTPSAQRLC</sequence>
<dbReference type="PRINTS" id="PR00344">
    <property type="entry name" value="BCTRLSENSOR"/>
</dbReference>
<dbReference type="InterPro" id="IPR036890">
    <property type="entry name" value="HATPase_C_sf"/>
</dbReference>
<dbReference type="Gene3D" id="1.20.120.160">
    <property type="entry name" value="HPT domain"/>
    <property type="match status" value="1"/>
</dbReference>
<evidence type="ECO:0000256" key="10">
    <source>
        <dbReference type="ARBA" id="ARBA00023012"/>
    </source>
</evidence>
<dbReference type="SUPFAM" id="SSF47226">
    <property type="entry name" value="Histidine-containing phosphotransfer domain, HPT domain"/>
    <property type="match status" value="1"/>
</dbReference>
<keyword evidence="4" id="KW-1003">Cell membrane</keyword>
<keyword evidence="9 13" id="KW-1133">Transmembrane helix</keyword>
<dbReference type="RefSeq" id="WP_101252616.1">
    <property type="nucleotide sequence ID" value="NZ_PIUM01000030.1"/>
</dbReference>
<dbReference type="InterPro" id="IPR003594">
    <property type="entry name" value="HATPase_dom"/>
</dbReference>
<dbReference type="GO" id="GO:0005524">
    <property type="term" value="F:ATP binding"/>
    <property type="evidence" value="ECO:0007669"/>
    <property type="project" value="UniProtKB-KW"/>
</dbReference>
<feature type="transmembrane region" description="Helical" evidence="13">
    <location>
        <begin position="158"/>
        <end position="177"/>
    </location>
</feature>
<dbReference type="Pfam" id="PF00512">
    <property type="entry name" value="HisKA"/>
    <property type="match status" value="1"/>
</dbReference>
<dbReference type="Pfam" id="PF00072">
    <property type="entry name" value="Response_reg"/>
    <property type="match status" value="1"/>
</dbReference>
<evidence type="ECO:0000313" key="17">
    <source>
        <dbReference type="Proteomes" id="UP000233293"/>
    </source>
</evidence>
<dbReference type="InterPro" id="IPR004358">
    <property type="entry name" value="Sig_transdc_His_kin-like_C"/>
</dbReference>
<name>A0A2N3PQ59_9PROT</name>
<dbReference type="PROSITE" id="PS50109">
    <property type="entry name" value="HIS_KIN"/>
    <property type="match status" value="1"/>
</dbReference>
<evidence type="ECO:0000256" key="9">
    <source>
        <dbReference type="ARBA" id="ARBA00022989"/>
    </source>
</evidence>
<feature type="transmembrane region" description="Helical" evidence="13">
    <location>
        <begin position="130"/>
        <end position="152"/>
    </location>
</feature>
<evidence type="ECO:0000256" key="1">
    <source>
        <dbReference type="ARBA" id="ARBA00000085"/>
    </source>
</evidence>
<dbReference type="CDD" id="cd00082">
    <property type="entry name" value="HisKA"/>
    <property type="match status" value="1"/>
</dbReference>
<dbReference type="SMART" id="SM00387">
    <property type="entry name" value="HATPase_c"/>
    <property type="match status" value="1"/>
</dbReference>
<dbReference type="InterPro" id="IPR036097">
    <property type="entry name" value="HisK_dim/P_sf"/>
</dbReference>
<dbReference type="AlphaFoldDB" id="A0A2N3PQ59"/>
<evidence type="ECO:0000256" key="12">
    <source>
        <dbReference type="PROSITE-ProRule" id="PRU00169"/>
    </source>
</evidence>
<dbReference type="GO" id="GO:0000155">
    <property type="term" value="F:phosphorelay sensor kinase activity"/>
    <property type="evidence" value="ECO:0007669"/>
    <property type="project" value="InterPro"/>
</dbReference>
<dbReference type="InterPro" id="IPR005467">
    <property type="entry name" value="His_kinase_dom"/>
</dbReference>
<dbReference type="GO" id="GO:0005886">
    <property type="term" value="C:plasma membrane"/>
    <property type="evidence" value="ECO:0007669"/>
    <property type="project" value="UniProtKB-SubCell"/>
</dbReference>
<dbReference type="SMART" id="SM00448">
    <property type="entry name" value="REC"/>
    <property type="match status" value="1"/>
</dbReference>
<dbReference type="Proteomes" id="UP000233293">
    <property type="component" value="Unassembled WGS sequence"/>
</dbReference>
<evidence type="ECO:0000256" key="8">
    <source>
        <dbReference type="ARBA" id="ARBA00022840"/>
    </source>
</evidence>
<keyword evidence="17" id="KW-1185">Reference proteome</keyword>
<feature type="domain" description="Response regulatory" evidence="15">
    <location>
        <begin position="557"/>
        <end position="674"/>
    </location>
</feature>
<keyword evidence="5 12" id="KW-0597">Phosphoprotein</keyword>
<evidence type="ECO:0000256" key="3">
    <source>
        <dbReference type="ARBA" id="ARBA00012438"/>
    </source>
</evidence>
<evidence type="ECO:0000256" key="11">
    <source>
        <dbReference type="ARBA" id="ARBA00023136"/>
    </source>
</evidence>
<evidence type="ECO:0000259" key="15">
    <source>
        <dbReference type="PROSITE" id="PS50110"/>
    </source>
</evidence>
<reference evidence="17" key="1">
    <citation type="submission" date="2017-12" db="EMBL/GenBank/DDBJ databases">
        <title>Draft genome sequence of Telmatospirillum siberiense 26-4b1T, an acidotolerant peatland alphaproteobacterium potentially involved in sulfur cycling.</title>
        <authorList>
            <person name="Hausmann B."/>
            <person name="Pjevac P."/>
            <person name="Schreck K."/>
            <person name="Herbold C.W."/>
            <person name="Daims H."/>
            <person name="Wagner M."/>
            <person name="Pester M."/>
            <person name="Loy A."/>
        </authorList>
    </citation>
    <scope>NUCLEOTIDE SEQUENCE [LARGE SCALE GENOMIC DNA]</scope>
    <source>
        <strain evidence="17">26-4b1</strain>
    </source>
</reference>
<dbReference type="Gene3D" id="1.10.287.130">
    <property type="match status" value="1"/>
</dbReference>
<keyword evidence="8" id="KW-0067">ATP-binding</keyword>
<keyword evidence="6 13" id="KW-0812">Transmembrane</keyword>
<dbReference type="EC" id="2.7.13.3" evidence="3"/>
<feature type="modified residue" description="4-aspartylphosphate" evidence="12">
    <location>
        <position position="606"/>
    </location>
</feature>
<dbReference type="InterPro" id="IPR036641">
    <property type="entry name" value="HPT_dom_sf"/>
</dbReference>
<feature type="domain" description="Histidine kinase" evidence="14">
    <location>
        <begin position="200"/>
        <end position="420"/>
    </location>
</feature>
<dbReference type="Gene3D" id="3.30.565.10">
    <property type="entry name" value="Histidine kinase-like ATPase, C-terminal domain"/>
    <property type="match status" value="1"/>
</dbReference>
<comment type="subcellular location">
    <subcellularLocation>
        <location evidence="2">Cell membrane</location>
        <topology evidence="2">Multi-pass membrane protein</topology>
    </subcellularLocation>
</comment>
<organism evidence="16 17">
    <name type="scientific">Telmatospirillum siberiense</name>
    <dbReference type="NCBI Taxonomy" id="382514"/>
    <lineage>
        <taxon>Bacteria</taxon>
        <taxon>Pseudomonadati</taxon>
        <taxon>Pseudomonadota</taxon>
        <taxon>Alphaproteobacteria</taxon>
        <taxon>Rhodospirillales</taxon>
        <taxon>Rhodospirillaceae</taxon>
        <taxon>Telmatospirillum</taxon>
    </lineage>
</organism>
<dbReference type="PANTHER" id="PTHR45339:SF1">
    <property type="entry name" value="HYBRID SIGNAL TRANSDUCTION HISTIDINE KINASE J"/>
    <property type="match status" value="1"/>
</dbReference>
<accession>A0A2N3PQ59</accession>
<comment type="caution">
    <text evidence="16">The sequence shown here is derived from an EMBL/GenBank/DDBJ whole genome shotgun (WGS) entry which is preliminary data.</text>
</comment>
<dbReference type="InterPro" id="IPR011006">
    <property type="entry name" value="CheY-like_superfamily"/>
</dbReference>
<dbReference type="InterPro" id="IPR008207">
    <property type="entry name" value="Sig_transdc_His_kin_Hpt_dom"/>
</dbReference>
<dbReference type="SUPFAM" id="SSF47384">
    <property type="entry name" value="Homodimeric domain of signal transducing histidine kinase"/>
    <property type="match status" value="1"/>
</dbReference>
<evidence type="ECO:0000256" key="5">
    <source>
        <dbReference type="ARBA" id="ARBA00022553"/>
    </source>
</evidence>
<evidence type="ECO:0000259" key="14">
    <source>
        <dbReference type="PROSITE" id="PS50109"/>
    </source>
</evidence>
<dbReference type="SUPFAM" id="SSF52172">
    <property type="entry name" value="CheY-like"/>
    <property type="match status" value="1"/>
</dbReference>
<evidence type="ECO:0000256" key="13">
    <source>
        <dbReference type="SAM" id="Phobius"/>
    </source>
</evidence>
<dbReference type="OrthoDB" id="9801651at2"/>
<dbReference type="CDD" id="cd17546">
    <property type="entry name" value="REC_hyHK_CKI1_RcsC-like"/>
    <property type="match status" value="1"/>
</dbReference>
<evidence type="ECO:0000256" key="4">
    <source>
        <dbReference type="ARBA" id="ARBA00022475"/>
    </source>
</evidence>
<feature type="transmembrane region" description="Helical" evidence="13">
    <location>
        <begin position="59"/>
        <end position="77"/>
    </location>
</feature>
<evidence type="ECO:0000313" key="16">
    <source>
        <dbReference type="EMBL" id="PKU22545.1"/>
    </source>
</evidence>
<protein>
    <recommendedName>
        <fullName evidence="3">histidine kinase</fullName>
        <ecNumber evidence="3">2.7.13.3</ecNumber>
    </recommendedName>
</protein>
<keyword evidence="11 13" id="KW-0472">Membrane</keyword>
<dbReference type="CDD" id="cd16922">
    <property type="entry name" value="HATPase_EvgS-ArcB-TorS-like"/>
    <property type="match status" value="1"/>
</dbReference>